<dbReference type="AlphaFoldDB" id="A0A512AF76"/>
<feature type="transmembrane region" description="Helical" evidence="1">
    <location>
        <begin position="35"/>
        <end position="54"/>
    </location>
</feature>
<name>A0A512AF76_9SPHN</name>
<comment type="caution">
    <text evidence="2">The sequence shown here is derived from an EMBL/GenBank/DDBJ whole genome shotgun (WGS) entry which is preliminary data.</text>
</comment>
<protein>
    <submittedName>
        <fullName evidence="2">Uncharacterized protein</fullName>
    </submittedName>
</protein>
<evidence type="ECO:0000313" key="2">
    <source>
        <dbReference type="EMBL" id="GEN98349.1"/>
    </source>
</evidence>
<keyword evidence="1" id="KW-0812">Transmembrane</keyword>
<feature type="transmembrane region" description="Helical" evidence="1">
    <location>
        <begin position="274"/>
        <end position="300"/>
    </location>
</feature>
<feature type="transmembrane region" description="Helical" evidence="1">
    <location>
        <begin position="241"/>
        <end position="262"/>
    </location>
</feature>
<feature type="transmembrane region" description="Helical" evidence="1">
    <location>
        <begin position="92"/>
        <end position="114"/>
    </location>
</feature>
<feature type="transmembrane region" description="Helical" evidence="1">
    <location>
        <begin position="199"/>
        <end position="220"/>
    </location>
</feature>
<accession>A0A512AF76</accession>
<feature type="transmembrane region" description="Helical" evidence="1">
    <location>
        <begin position="372"/>
        <end position="392"/>
    </location>
</feature>
<organism evidence="2 3">
    <name type="scientific">Novosphingobium sediminis</name>
    <dbReference type="NCBI Taxonomy" id="707214"/>
    <lineage>
        <taxon>Bacteria</taxon>
        <taxon>Pseudomonadati</taxon>
        <taxon>Pseudomonadota</taxon>
        <taxon>Alphaproteobacteria</taxon>
        <taxon>Sphingomonadales</taxon>
        <taxon>Sphingomonadaceae</taxon>
        <taxon>Novosphingobium</taxon>
    </lineage>
</organism>
<feature type="transmembrane region" description="Helical" evidence="1">
    <location>
        <begin position="60"/>
        <end position="80"/>
    </location>
</feature>
<dbReference type="EMBL" id="BJYR01000001">
    <property type="protein sequence ID" value="GEN98349.1"/>
    <property type="molecule type" value="Genomic_DNA"/>
</dbReference>
<gene>
    <name evidence="2" type="ORF">NSE01_01820</name>
</gene>
<reference evidence="2 3" key="1">
    <citation type="submission" date="2019-07" db="EMBL/GenBank/DDBJ databases">
        <title>Whole genome shotgun sequence of Novosphingobium sediminis NBRC 106119.</title>
        <authorList>
            <person name="Hosoyama A."/>
            <person name="Uohara A."/>
            <person name="Ohji S."/>
            <person name="Ichikawa N."/>
        </authorList>
    </citation>
    <scope>NUCLEOTIDE SEQUENCE [LARGE SCALE GENOMIC DNA]</scope>
    <source>
        <strain evidence="2 3">NBRC 106119</strain>
    </source>
</reference>
<feature type="transmembrane region" description="Helical" evidence="1">
    <location>
        <begin position="345"/>
        <end position="365"/>
    </location>
</feature>
<feature type="transmembrane region" description="Helical" evidence="1">
    <location>
        <begin position="171"/>
        <end position="193"/>
    </location>
</feature>
<keyword evidence="1" id="KW-0472">Membrane</keyword>
<proteinExistence type="predicted"/>
<keyword evidence="3" id="KW-1185">Reference proteome</keyword>
<evidence type="ECO:0000256" key="1">
    <source>
        <dbReference type="SAM" id="Phobius"/>
    </source>
</evidence>
<feature type="transmembrane region" description="Helical" evidence="1">
    <location>
        <begin position="398"/>
        <end position="419"/>
    </location>
</feature>
<feature type="transmembrane region" description="Helical" evidence="1">
    <location>
        <begin position="312"/>
        <end position="333"/>
    </location>
</feature>
<evidence type="ECO:0000313" key="3">
    <source>
        <dbReference type="Proteomes" id="UP000321464"/>
    </source>
</evidence>
<sequence length="524" mass="56217">MRIPERMLNPPFPASDAMAPVHRARSHSVLLESRSLALGIIGFLLLDQVLLLAMLGLSPLAMGAAATLSAALCAALWRLRGWTGEAAVQPRTFGLLFAGALVLFILGGEGRFVYANTDWQVRYAVLNDLVNHPWPWAYQTDAGPTMLRCPVGIYLVPALVGKIAGSYAAQLALLVQDAALLTAVVALAAPLFAGVVRPWLTLLLVLGFSGLDLIGQLIYGGSALVHLEQWDLMQYTAVVTLAYWVPQHALAGWIGAAFYLSWRAGKMPLAVMLSLVPALALMSPLGGLGIVPFVIAAGLGELFARRIRPADIFLPAVSVALALPSLLYLASGLGGVPSGTSHYPVQAYVLFYLFEVVPFLCVLYLSRGSWNLDRVTLLISVVMLLVLPFGRVGEKIDFMMRVSIPSLAFIAIAMAGVLRSAPDAQDQNGQAARRIAICVFLIGLVVPIGETARAILLPRAPEVHCGYYGVVPGGYSTYIAPYDRMIGAIRPAHPAIVPIREPAKCWDVPWPDAAKPGFPEYVLV</sequence>
<feature type="transmembrane region" description="Helical" evidence="1">
    <location>
        <begin position="431"/>
        <end position="449"/>
    </location>
</feature>
<keyword evidence="1" id="KW-1133">Transmembrane helix</keyword>
<dbReference type="Proteomes" id="UP000321464">
    <property type="component" value="Unassembled WGS sequence"/>
</dbReference>